<comment type="caution">
    <text evidence="5">The sequence shown here is derived from an EMBL/GenBank/DDBJ whole genome shotgun (WGS) entry which is preliminary data.</text>
</comment>
<sequence>MPLLPTPPAPASGSDHGESIAWVAEHLGDLARESPTDITAGGFTGGQVAADTALAGVDITGYARDRSTVLPVDRRGASRMSPYIRHGLLPLRTVWDAVSDAPGRDKGRYRDELMWQEYARHLYARVGRDLGASLRRDQPRAGAGSRWTDNPWPDDMKCMETVVGELHTEGWLVNQTRMWLSSQWAVRAGATWRDGEDEMFAHLLDGSRAANRLGWQWTIGTGSGKPYGFSRWQVNKRAPALCRECSLSDNCPIEGWPSDATGPSVDGPYLGAADIPAGPDEVEGPGHADAVWLTAESLGDTDPALDTNPTLPAVFVFDEPLLQRLRLSGKRLVFLAECLGDLAQRRDVEVRRGVVADELADRSVAATWAPVPGWQSISRRVEPVEIHPWPWLVRPGRAPVRSFSAWRKSVGAPGRVN</sequence>
<dbReference type="PANTHER" id="PTHR11455:SF9">
    <property type="entry name" value="CRYPTOCHROME CIRCADIAN CLOCK 5 ISOFORM X1"/>
    <property type="match status" value="1"/>
</dbReference>
<keyword evidence="3" id="KW-0274">FAD</keyword>
<dbReference type="RefSeq" id="WP_188491142.1">
    <property type="nucleotide sequence ID" value="NZ_BMCS01000002.1"/>
</dbReference>
<reference evidence="6" key="1">
    <citation type="journal article" date="2019" name="Int. J. Syst. Evol. Microbiol.">
        <title>The Global Catalogue of Microorganisms (GCM) 10K type strain sequencing project: providing services to taxonomists for standard genome sequencing and annotation.</title>
        <authorList>
            <consortium name="The Broad Institute Genomics Platform"/>
            <consortium name="The Broad Institute Genome Sequencing Center for Infectious Disease"/>
            <person name="Wu L."/>
            <person name="Ma J."/>
        </authorList>
    </citation>
    <scope>NUCLEOTIDE SEQUENCE [LARGE SCALE GENOMIC DNA]</scope>
    <source>
        <strain evidence="6">CCM 7855</strain>
    </source>
</reference>
<proteinExistence type="predicted"/>
<comment type="cofactor">
    <cofactor evidence="1">
        <name>FAD</name>
        <dbReference type="ChEBI" id="CHEBI:57692"/>
    </cofactor>
</comment>
<gene>
    <name evidence="5" type="ORF">GCM10007298_34500</name>
</gene>
<dbReference type="EMBL" id="BMCS01000002">
    <property type="protein sequence ID" value="GGF35778.1"/>
    <property type="molecule type" value="Genomic_DNA"/>
</dbReference>
<evidence type="ECO:0000259" key="4">
    <source>
        <dbReference type="Pfam" id="PF03441"/>
    </source>
</evidence>
<dbReference type="Gene3D" id="1.10.579.10">
    <property type="entry name" value="DNA Cyclobutane Dipyrimidine Photolyase, subunit A, domain 3"/>
    <property type="match status" value="1"/>
</dbReference>
<dbReference type="InterPro" id="IPR005101">
    <property type="entry name" value="Cryptochr/Photolyase_FAD-bd"/>
</dbReference>
<protein>
    <recommendedName>
        <fullName evidence="4">Cryptochrome/DNA photolyase FAD-binding domain-containing protein</fullName>
    </recommendedName>
</protein>
<feature type="domain" description="Cryptochrome/DNA photolyase FAD-binding" evidence="4">
    <location>
        <begin position="165"/>
        <end position="224"/>
    </location>
</feature>
<evidence type="ECO:0000256" key="3">
    <source>
        <dbReference type="ARBA" id="ARBA00022827"/>
    </source>
</evidence>
<dbReference type="Proteomes" id="UP000632454">
    <property type="component" value="Unassembled WGS sequence"/>
</dbReference>
<name>A0ABQ1V4V8_9NOCA</name>
<evidence type="ECO:0000313" key="6">
    <source>
        <dbReference type="Proteomes" id="UP000632454"/>
    </source>
</evidence>
<keyword evidence="6" id="KW-1185">Reference proteome</keyword>
<evidence type="ECO:0000256" key="2">
    <source>
        <dbReference type="ARBA" id="ARBA00022630"/>
    </source>
</evidence>
<evidence type="ECO:0000256" key="1">
    <source>
        <dbReference type="ARBA" id="ARBA00001974"/>
    </source>
</evidence>
<dbReference type="Gene3D" id="1.25.40.80">
    <property type="match status" value="1"/>
</dbReference>
<dbReference type="PANTHER" id="PTHR11455">
    <property type="entry name" value="CRYPTOCHROME"/>
    <property type="match status" value="1"/>
</dbReference>
<evidence type="ECO:0000313" key="5">
    <source>
        <dbReference type="EMBL" id="GGF35778.1"/>
    </source>
</evidence>
<keyword evidence="2" id="KW-0285">Flavoprotein</keyword>
<dbReference type="Pfam" id="PF03441">
    <property type="entry name" value="FAD_binding_7"/>
    <property type="match status" value="1"/>
</dbReference>
<dbReference type="InterPro" id="IPR036134">
    <property type="entry name" value="Crypto/Photolyase_FAD-like_sf"/>
</dbReference>
<dbReference type="SUPFAM" id="SSF48173">
    <property type="entry name" value="Cryptochrome/photolyase FAD-binding domain"/>
    <property type="match status" value="1"/>
</dbReference>
<dbReference type="InterPro" id="IPR002081">
    <property type="entry name" value="Cryptochrome/DNA_photolyase_1"/>
</dbReference>
<accession>A0ABQ1V4V8</accession>
<organism evidence="5 6">
    <name type="scientific">Williamsia phyllosphaerae</name>
    <dbReference type="NCBI Taxonomy" id="885042"/>
    <lineage>
        <taxon>Bacteria</taxon>
        <taxon>Bacillati</taxon>
        <taxon>Actinomycetota</taxon>
        <taxon>Actinomycetes</taxon>
        <taxon>Mycobacteriales</taxon>
        <taxon>Nocardiaceae</taxon>
        <taxon>Williamsia</taxon>
    </lineage>
</organism>